<dbReference type="Pfam" id="PF00172">
    <property type="entry name" value="Zn_clus"/>
    <property type="match status" value="1"/>
</dbReference>
<evidence type="ECO:0000256" key="5">
    <source>
        <dbReference type="ARBA" id="ARBA00023242"/>
    </source>
</evidence>
<dbReference type="SMART" id="SM00066">
    <property type="entry name" value="GAL4"/>
    <property type="match status" value="1"/>
</dbReference>
<dbReference type="GeneID" id="98160310"/>
<keyword evidence="3" id="KW-0238">DNA-binding</keyword>
<keyword evidence="9" id="KW-1185">Reference proteome</keyword>
<keyword evidence="2" id="KW-0805">Transcription regulation</keyword>
<evidence type="ECO:0000256" key="4">
    <source>
        <dbReference type="ARBA" id="ARBA00023163"/>
    </source>
</evidence>
<protein>
    <recommendedName>
        <fullName evidence="7">Zn(2)-C6 fungal-type domain-containing protein</fullName>
    </recommendedName>
</protein>
<evidence type="ECO:0000313" key="8">
    <source>
        <dbReference type="EMBL" id="KAL2853586.1"/>
    </source>
</evidence>
<dbReference type="InterPro" id="IPR036864">
    <property type="entry name" value="Zn2-C6_fun-type_DNA-bd_sf"/>
</dbReference>
<keyword evidence="4" id="KW-0804">Transcription</keyword>
<feature type="region of interest" description="Disordered" evidence="6">
    <location>
        <begin position="132"/>
        <end position="176"/>
    </location>
</feature>
<feature type="domain" description="Zn(2)-C6 fungal-type" evidence="7">
    <location>
        <begin position="15"/>
        <end position="45"/>
    </location>
</feature>
<dbReference type="PANTHER" id="PTHR47655:SF2">
    <property type="entry name" value="QUINIC ACID UTILIZATION ACTIVATOR"/>
    <property type="match status" value="1"/>
</dbReference>
<dbReference type="SUPFAM" id="SSF57701">
    <property type="entry name" value="Zn2/Cys6 DNA-binding domain"/>
    <property type="match status" value="1"/>
</dbReference>
<accession>A0ABR4KMU2</accession>
<gene>
    <name evidence="8" type="ORF">BJX68DRAFT_265053</name>
</gene>
<evidence type="ECO:0000256" key="1">
    <source>
        <dbReference type="ARBA" id="ARBA00022723"/>
    </source>
</evidence>
<evidence type="ECO:0000256" key="3">
    <source>
        <dbReference type="ARBA" id="ARBA00023125"/>
    </source>
</evidence>
<evidence type="ECO:0000256" key="6">
    <source>
        <dbReference type="SAM" id="MobiDB-lite"/>
    </source>
</evidence>
<dbReference type="InterPro" id="IPR007219">
    <property type="entry name" value="XnlR_reg_dom"/>
</dbReference>
<evidence type="ECO:0000313" key="9">
    <source>
        <dbReference type="Proteomes" id="UP001610444"/>
    </source>
</evidence>
<evidence type="ECO:0000259" key="7">
    <source>
        <dbReference type="PROSITE" id="PS50048"/>
    </source>
</evidence>
<dbReference type="InterPro" id="IPR001138">
    <property type="entry name" value="Zn2Cys6_DnaBD"/>
</dbReference>
<dbReference type="InterPro" id="IPR052783">
    <property type="entry name" value="Metabolic/Drug-Res_Regulator"/>
</dbReference>
<evidence type="ECO:0000256" key="2">
    <source>
        <dbReference type="ARBA" id="ARBA00023015"/>
    </source>
</evidence>
<proteinExistence type="predicted"/>
<keyword evidence="1" id="KW-0479">Metal-binding</keyword>
<dbReference type="Proteomes" id="UP001610444">
    <property type="component" value="Unassembled WGS sequence"/>
</dbReference>
<dbReference type="RefSeq" id="XP_070900952.1">
    <property type="nucleotide sequence ID" value="XM_071045146.1"/>
</dbReference>
<reference evidence="8 9" key="1">
    <citation type="submission" date="2024-07" db="EMBL/GenBank/DDBJ databases">
        <title>Section-level genome sequencing and comparative genomics of Aspergillus sections Usti and Cavernicolus.</title>
        <authorList>
            <consortium name="Lawrence Berkeley National Laboratory"/>
            <person name="Nybo J.L."/>
            <person name="Vesth T.C."/>
            <person name="Theobald S."/>
            <person name="Frisvad J.C."/>
            <person name="Larsen T.O."/>
            <person name="Kjaerboelling I."/>
            <person name="Rothschild-Mancinelli K."/>
            <person name="Lyhne E.K."/>
            <person name="Kogle M.E."/>
            <person name="Barry K."/>
            <person name="Clum A."/>
            <person name="Na H."/>
            <person name="Ledsgaard L."/>
            <person name="Lin J."/>
            <person name="Lipzen A."/>
            <person name="Kuo A."/>
            <person name="Riley R."/>
            <person name="Mondo S."/>
            <person name="LaButti K."/>
            <person name="Haridas S."/>
            <person name="Pangalinan J."/>
            <person name="Salamov A.A."/>
            <person name="Simmons B.A."/>
            <person name="Magnuson J.K."/>
            <person name="Chen J."/>
            <person name="Drula E."/>
            <person name="Henrissat B."/>
            <person name="Wiebenga A."/>
            <person name="Lubbers R.J."/>
            <person name="Gomes A.C."/>
            <person name="Macurrencykelacurrency M.R."/>
            <person name="Stajich J."/>
            <person name="Grigoriev I.V."/>
            <person name="Mortensen U.H."/>
            <person name="De vries R.P."/>
            <person name="Baker S.E."/>
            <person name="Andersen M.R."/>
        </authorList>
    </citation>
    <scope>NUCLEOTIDE SEQUENCE [LARGE SCALE GENOMIC DNA]</scope>
    <source>
        <strain evidence="8 9">CBS 756.74</strain>
    </source>
</reference>
<dbReference type="PROSITE" id="PS50048">
    <property type="entry name" value="ZN2_CY6_FUNGAL_2"/>
    <property type="match status" value="1"/>
</dbReference>
<dbReference type="Gene3D" id="4.10.240.10">
    <property type="entry name" value="Zn(2)-C6 fungal-type DNA-binding domain"/>
    <property type="match status" value="1"/>
</dbReference>
<sequence length="670" mass="73630">MSSPRPSKRQRICRACDQCRRRKSKCDGEQPVCKICRAAGRTCSYENGGGRRGLPTGYVRGLEVALGLVFQQVPDSQVTLLKLLRDSQTDRNLALETWRKSKVASQISTLAYPSPRDSALADGDCVLDDEEWEGHGSNDISSNLPAPVAAPDTTSHDIHSLHPLPVAPSTRSQKLRDLSLPPDTADLIDMYYIHTHSWLPVIERRDLLRTMYTYSTDSSSPDHSHRLLWAVVAYAIFISGRDDDSIPDPGYVLSSIQREVLAASKTWALGDVQTLVILVLFYLGKGEIQSAWVLLGQTVRMLVVMQPSQQEQGRFVNTFHACSFLDCVTSSLMNRAPSLSFEEHSALKQVDEDGMEEWDSWNLRTQGDPMQPRSAPKGPLRSLSIVNQLSRFALLSSRALYCPLDIPARHSILSEAQESRSAIESLYPYRGLATATPPLVTLHLTGAFTLLSALRRFDSKGPGLAELTVATCQGMLDLLADYVKMTGTARSSPLLGVFALQCQLSLETLSTCTEYPGLLSIKSRLSEYQAWVQSYDVPSSDRQALNPVGPVTNHERSETAAFSAAQITTLDESAFLLSSTRPNDPARASNAYVTKAPYPTPSSSIPTNLAPTSQSPALLGDTDAFDELFEELVTTIPNTRFEPEFAHNLGFYAGDLEADFLTQLNQPPGS</sequence>
<dbReference type="CDD" id="cd12148">
    <property type="entry name" value="fungal_TF_MHR"/>
    <property type="match status" value="1"/>
</dbReference>
<keyword evidence="5" id="KW-0539">Nucleus</keyword>
<organism evidence="8 9">
    <name type="scientific">Aspergillus pseudodeflectus</name>
    <dbReference type="NCBI Taxonomy" id="176178"/>
    <lineage>
        <taxon>Eukaryota</taxon>
        <taxon>Fungi</taxon>
        <taxon>Dikarya</taxon>
        <taxon>Ascomycota</taxon>
        <taxon>Pezizomycotina</taxon>
        <taxon>Eurotiomycetes</taxon>
        <taxon>Eurotiomycetidae</taxon>
        <taxon>Eurotiales</taxon>
        <taxon>Aspergillaceae</taxon>
        <taxon>Aspergillus</taxon>
        <taxon>Aspergillus subgen. Nidulantes</taxon>
    </lineage>
</organism>
<dbReference type="PANTHER" id="PTHR47655">
    <property type="entry name" value="QUINIC ACID UTILIZATION ACTIVATOR"/>
    <property type="match status" value="1"/>
</dbReference>
<dbReference type="CDD" id="cd00067">
    <property type="entry name" value="GAL4"/>
    <property type="match status" value="1"/>
</dbReference>
<comment type="caution">
    <text evidence="8">The sequence shown here is derived from an EMBL/GenBank/DDBJ whole genome shotgun (WGS) entry which is preliminary data.</text>
</comment>
<dbReference type="Pfam" id="PF04082">
    <property type="entry name" value="Fungal_trans"/>
    <property type="match status" value="1"/>
</dbReference>
<dbReference type="PROSITE" id="PS00463">
    <property type="entry name" value="ZN2_CY6_FUNGAL_1"/>
    <property type="match status" value="1"/>
</dbReference>
<dbReference type="EMBL" id="JBFXLR010000013">
    <property type="protein sequence ID" value="KAL2853586.1"/>
    <property type="molecule type" value="Genomic_DNA"/>
</dbReference>
<name>A0ABR4KMU2_9EURO</name>